<dbReference type="Proteomes" id="UP000663829">
    <property type="component" value="Unassembled WGS sequence"/>
</dbReference>
<evidence type="ECO:0000256" key="1">
    <source>
        <dbReference type="SAM" id="Coils"/>
    </source>
</evidence>
<dbReference type="Proteomes" id="UP000677228">
    <property type="component" value="Unassembled WGS sequence"/>
</dbReference>
<evidence type="ECO:0000313" key="2">
    <source>
        <dbReference type="EMBL" id="CAF0823612.1"/>
    </source>
</evidence>
<dbReference type="EMBL" id="CAJOBC010001261">
    <property type="protein sequence ID" value="CAF3667643.1"/>
    <property type="molecule type" value="Genomic_DNA"/>
</dbReference>
<accession>A0A813YAP9</accession>
<evidence type="ECO:0000313" key="6">
    <source>
        <dbReference type="Proteomes" id="UP000663829"/>
    </source>
</evidence>
<name>A0A813YAP9_9BILA</name>
<dbReference type="EMBL" id="CAJNOQ010001261">
    <property type="protein sequence ID" value="CAF0881533.1"/>
    <property type="molecule type" value="Genomic_DNA"/>
</dbReference>
<dbReference type="EMBL" id="CAJOBA010001661">
    <property type="protein sequence ID" value="CAF3607991.1"/>
    <property type="molecule type" value="Genomic_DNA"/>
</dbReference>
<feature type="coiled-coil region" evidence="1">
    <location>
        <begin position="197"/>
        <end position="232"/>
    </location>
</feature>
<reference evidence="3" key="1">
    <citation type="submission" date="2021-02" db="EMBL/GenBank/DDBJ databases">
        <authorList>
            <person name="Nowell W R."/>
        </authorList>
    </citation>
    <scope>NUCLEOTIDE SEQUENCE</scope>
</reference>
<evidence type="ECO:0000313" key="5">
    <source>
        <dbReference type="EMBL" id="CAF3667643.1"/>
    </source>
</evidence>
<protein>
    <submittedName>
        <fullName evidence="3">Uncharacterized protein</fullName>
    </submittedName>
</protein>
<organism evidence="3 6">
    <name type="scientific">Didymodactylos carnosus</name>
    <dbReference type="NCBI Taxonomy" id="1234261"/>
    <lineage>
        <taxon>Eukaryota</taxon>
        <taxon>Metazoa</taxon>
        <taxon>Spiralia</taxon>
        <taxon>Gnathifera</taxon>
        <taxon>Rotifera</taxon>
        <taxon>Eurotatoria</taxon>
        <taxon>Bdelloidea</taxon>
        <taxon>Philodinida</taxon>
        <taxon>Philodinidae</taxon>
        <taxon>Didymodactylos</taxon>
    </lineage>
</organism>
<dbReference type="AlphaFoldDB" id="A0A813YAP9"/>
<sequence>MKTKTPYLREDKTSTTFLENQLLRQKIIVLKRKHEFDYEKIKNLYDENIVYSNCLKQEILTLNQHLKSNENELNHVISCLRLEMRTMKMLYERKLRSNDHQYNDLIMRHTEQLVNYSKLKEKYGYLIRKNNSKTITNDEQLDLIVRENEHLKQTIQNLIKPKFSVNQQVANVAENRIRDEYNMKLESIKHDLEHHLRDAYETKLQESIQKAQQQQQEEVEMLRKKIRHLQIRDENINNIHNEITKKMRVN</sequence>
<keyword evidence="1" id="KW-0175">Coiled coil</keyword>
<dbReference type="Proteomes" id="UP000681722">
    <property type="component" value="Unassembled WGS sequence"/>
</dbReference>
<dbReference type="EMBL" id="CAJNOK010001661">
    <property type="protein sequence ID" value="CAF0823612.1"/>
    <property type="molecule type" value="Genomic_DNA"/>
</dbReference>
<proteinExistence type="predicted"/>
<evidence type="ECO:0000313" key="4">
    <source>
        <dbReference type="EMBL" id="CAF3607991.1"/>
    </source>
</evidence>
<gene>
    <name evidence="3" type="ORF">GPM918_LOCUS7638</name>
    <name evidence="2" type="ORF">OVA965_LOCUS5777</name>
    <name evidence="5" type="ORF">SRO942_LOCUS7638</name>
    <name evidence="4" type="ORF">TMI583_LOCUS5774</name>
</gene>
<comment type="caution">
    <text evidence="3">The sequence shown here is derived from an EMBL/GenBank/DDBJ whole genome shotgun (WGS) entry which is preliminary data.</text>
</comment>
<evidence type="ECO:0000313" key="3">
    <source>
        <dbReference type="EMBL" id="CAF0881533.1"/>
    </source>
</evidence>
<dbReference type="Proteomes" id="UP000682733">
    <property type="component" value="Unassembled WGS sequence"/>
</dbReference>
<keyword evidence="6" id="KW-1185">Reference proteome</keyword>